<organism evidence="1 2">
    <name type="scientific">Trifolium pratense</name>
    <name type="common">Red clover</name>
    <dbReference type="NCBI Taxonomy" id="57577"/>
    <lineage>
        <taxon>Eukaryota</taxon>
        <taxon>Viridiplantae</taxon>
        <taxon>Streptophyta</taxon>
        <taxon>Embryophyta</taxon>
        <taxon>Tracheophyta</taxon>
        <taxon>Spermatophyta</taxon>
        <taxon>Magnoliopsida</taxon>
        <taxon>eudicotyledons</taxon>
        <taxon>Gunneridae</taxon>
        <taxon>Pentapetalae</taxon>
        <taxon>rosids</taxon>
        <taxon>fabids</taxon>
        <taxon>Fabales</taxon>
        <taxon>Fabaceae</taxon>
        <taxon>Papilionoideae</taxon>
        <taxon>50 kb inversion clade</taxon>
        <taxon>NPAAA clade</taxon>
        <taxon>Hologalegina</taxon>
        <taxon>IRL clade</taxon>
        <taxon>Trifolieae</taxon>
        <taxon>Trifolium</taxon>
    </lineage>
</organism>
<protein>
    <submittedName>
        <fullName evidence="1">Uncharacterized protein</fullName>
    </submittedName>
</protein>
<keyword evidence="2" id="KW-1185">Reference proteome</keyword>
<dbReference type="EMBL" id="CASHSV030000044">
    <property type="protein sequence ID" value="CAJ2644659.1"/>
    <property type="molecule type" value="Genomic_DNA"/>
</dbReference>
<proteinExistence type="predicted"/>
<dbReference type="Proteomes" id="UP001177021">
    <property type="component" value="Unassembled WGS sequence"/>
</dbReference>
<evidence type="ECO:0000313" key="1">
    <source>
        <dbReference type="EMBL" id="CAJ2644659.1"/>
    </source>
</evidence>
<name>A0ACB0JIJ6_TRIPR</name>
<comment type="caution">
    <text evidence="1">The sequence shown here is derived from an EMBL/GenBank/DDBJ whole genome shotgun (WGS) entry which is preliminary data.</text>
</comment>
<gene>
    <name evidence="1" type="ORF">MILVUS5_LOCUS13637</name>
</gene>
<reference evidence="1" key="1">
    <citation type="submission" date="2023-10" db="EMBL/GenBank/DDBJ databases">
        <authorList>
            <person name="Rodriguez Cubillos JULIANA M."/>
            <person name="De Vega J."/>
        </authorList>
    </citation>
    <scope>NUCLEOTIDE SEQUENCE</scope>
</reference>
<accession>A0ACB0JIJ6</accession>
<evidence type="ECO:0000313" key="2">
    <source>
        <dbReference type="Proteomes" id="UP001177021"/>
    </source>
</evidence>
<sequence>MMERFVETQNRINKEVNEAFMKINTKVESLEADSKAIETQISLLAQASLGSFTKSHVDVITTNESQIENLKESDNEINEKSNEENIEIEKIPPTPPKEEVVKEVEKETPYILPPPYNPPTPFTQRLVEAKVESQSKRDVEELKNINTNAPLYEIPYKKRNLEDNRKIISVKKGRLDFEVANEEDKPRPEKLIIKIDPEPPPHVQTSESPYRKKKIKSEGSSHGAVYFRMFNTEYEFSFNDMADLLRFPHGPSVTCEVHDNEEWQNNFSHFWMTITGKQINSHEGNKASSIHNPALRYFRHLLAHTIFGRASFNKVNSKEMFYMFAAIKKMKINTVPFLFSHMLSQVNTSRGGAIIFGGLITTIAKAIGLGPQLENLEHTPPRLIDEDMVRSMNLVRLREDGRYDLMLQNHVFNNITLPNQWLTDVRDLRNLCYTNHSTTNRAPTHISPNVAAGGGASIVPPAHTTHFSNTFAGSSSSSRQSTIDDVLHEIRAQNELNQERDGLFYAMHQQQEEMMEQMTFMQAQQNQILQNQHEMQGYYHRWESSEEHRQQQLDNVIQELGGLRLQFNNFQNHQQPPP</sequence>